<evidence type="ECO:0000256" key="2">
    <source>
        <dbReference type="ARBA" id="ARBA00022448"/>
    </source>
</evidence>
<proteinExistence type="predicted"/>
<dbReference type="PANTHER" id="PTHR43394">
    <property type="entry name" value="ATP-DEPENDENT PERMEASE MDL1, MITOCHONDRIAL"/>
    <property type="match status" value="1"/>
</dbReference>
<evidence type="ECO:0000256" key="3">
    <source>
        <dbReference type="ARBA" id="ARBA00022692"/>
    </source>
</evidence>
<dbReference type="Pfam" id="PF00005">
    <property type="entry name" value="ABC_tran"/>
    <property type="match status" value="1"/>
</dbReference>
<comment type="subcellular location">
    <subcellularLocation>
        <location evidence="1">Cell membrane</location>
        <topology evidence="1">Multi-pass membrane protein</topology>
    </subcellularLocation>
</comment>
<dbReference type="FunFam" id="3.40.50.300:FF:000287">
    <property type="entry name" value="Multidrug ABC transporter ATP-binding protein"/>
    <property type="match status" value="1"/>
</dbReference>
<feature type="domain" description="ABC transporter" evidence="9">
    <location>
        <begin position="333"/>
        <end position="567"/>
    </location>
</feature>
<evidence type="ECO:0000256" key="4">
    <source>
        <dbReference type="ARBA" id="ARBA00022741"/>
    </source>
</evidence>
<evidence type="ECO:0000256" key="5">
    <source>
        <dbReference type="ARBA" id="ARBA00022840"/>
    </source>
</evidence>
<dbReference type="GO" id="GO:0016887">
    <property type="term" value="F:ATP hydrolysis activity"/>
    <property type="evidence" value="ECO:0007669"/>
    <property type="project" value="InterPro"/>
</dbReference>
<dbReference type="RefSeq" id="WP_089746336.1">
    <property type="nucleotide sequence ID" value="NZ_FOGF01000010.1"/>
</dbReference>
<dbReference type="InterPro" id="IPR036640">
    <property type="entry name" value="ABC1_TM_sf"/>
</dbReference>
<feature type="transmembrane region" description="Helical" evidence="8">
    <location>
        <begin position="53"/>
        <end position="75"/>
    </location>
</feature>
<dbReference type="InterPro" id="IPR011527">
    <property type="entry name" value="ABC1_TM_dom"/>
</dbReference>
<dbReference type="SMART" id="SM00382">
    <property type="entry name" value="AAA"/>
    <property type="match status" value="1"/>
</dbReference>
<dbReference type="PANTHER" id="PTHR43394:SF1">
    <property type="entry name" value="ATP-BINDING CASSETTE SUB-FAMILY B MEMBER 10, MITOCHONDRIAL"/>
    <property type="match status" value="1"/>
</dbReference>
<keyword evidence="4" id="KW-0547">Nucleotide-binding</keyword>
<dbReference type="Proteomes" id="UP000198556">
    <property type="component" value="Unassembled WGS sequence"/>
</dbReference>
<dbReference type="InterPro" id="IPR003593">
    <property type="entry name" value="AAA+_ATPase"/>
</dbReference>
<dbReference type="SUPFAM" id="SSF90123">
    <property type="entry name" value="ABC transporter transmembrane region"/>
    <property type="match status" value="1"/>
</dbReference>
<dbReference type="SUPFAM" id="SSF52540">
    <property type="entry name" value="P-loop containing nucleoside triphosphate hydrolases"/>
    <property type="match status" value="1"/>
</dbReference>
<dbReference type="EMBL" id="FOGF01000010">
    <property type="protein sequence ID" value="SEQ89890.1"/>
    <property type="molecule type" value="Genomic_DNA"/>
</dbReference>
<feature type="domain" description="ABC transmembrane type-1" evidence="10">
    <location>
        <begin position="17"/>
        <end position="299"/>
    </location>
</feature>
<dbReference type="Gene3D" id="3.40.50.300">
    <property type="entry name" value="P-loop containing nucleotide triphosphate hydrolases"/>
    <property type="match status" value="1"/>
</dbReference>
<organism evidence="11 12">
    <name type="scientific">Granulicatella balaenopterae</name>
    <dbReference type="NCBI Taxonomy" id="137733"/>
    <lineage>
        <taxon>Bacteria</taxon>
        <taxon>Bacillati</taxon>
        <taxon>Bacillota</taxon>
        <taxon>Bacilli</taxon>
        <taxon>Lactobacillales</taxon>
        <taxon>Carnobacteriaceae</taxon>
        <taxon>Granulicatella</taxon>
    </lineage>
</organism>
<evidence type="ECO:0000259" key="9">
    <source>
        <dbReference type="PROSITE" id="PS50893"/>
    </source>
</evidence>
<evidence type="ECO:0000313" key="12">
    <source>
        <dbReference type="Proteomes" id="UP000198556"/>
    </source>
</evidence>
<gene>
    <name evidence="11" type="ORF">SAMN05421767_11023</name>
</gene>
<feature type="transmembrane region" description="Helical" evidence="8">
    <location>
        <begin position="12"/>
        <end position="33"/>
    </location>
</feature>
<dbReference type="CDD" id="cd18549">
    <property type="entry name" value="ABC_6TM_YwjA_like"/>
    <property type="match status" value="1"/>
</dbReference>
<accession>A0A1H9JSW6</accession>
<dbReference type="STRING" id="137733.SAMN05421767_11023"/>
<evidence type="ECO:0000256" key="8">
    <source>
        <dbReference type="SAM" id="Phobius"/>
    </source>
</evidence>
<feature type="transmembrane region" description="Helical" evidence="8">
    <location>
        <begin position="156"/>
        <end position="174"/>
    </location>
</feature>
<evidence type="ECO:0000256" key="1">
    <source>
        <dbReference type="ARBA" id="ARBA00004651"/>
    </source>
</evidence>
<dbReference type="InterPro" id="IPR039421">
    <property type="entry name" value="Type_1_exporter"/>
</dbReference>
<keyword evidence="5 11" id="KW-0067">ATP-binding</keyword>
<keyword evidence="2" id="KW-0813">Transport</keyword>
<keyword evidence="7 8" id="KW-0472">Membrane</keyword>
<dbReference type="AlphaFoldDB" id="A0A1H9JSW6"/>
<feature type="transmembrane region" description="Helical" evidence="8">
    <location>
        <begin position="242"/>
        <end position="262"/>
    </location>
</feature>
<evidence type="ECO:0000313" key="11">
    <source>
        <dbReference type="EMBL" id="SEQ89890.1"/>
    </source>
</evidence>
<dbReference type="InterPro" id="IPR027417">
    <property type="entry name" value="P-loop_NTPase"/>
</dbReference>
<evidence type="ECO:0000256" key="6">
    <source>
        <dbReference type="ARBA" id="ARBA00022989"/>
    </source>
</evidence>
<dbReference type="GO" id="GO:0005524">
    <property type="term" value="F:ATP binding"/>
    <property type="evidence" value="ECO:0007669"/>
    <property type="project" value="UniProtKB-KW"/>
</dbReference>
<keyword evidence="12" id="KW-1185">Reference proteome</keyword>
<reference evidence="11 12" key="1">
    <citation type="submission" date="2016-10" db="EMBL/GenBank/DDBJ databases">
        <authorList>
            <person name="de Groot N.N."/>
        </authorList>
    </citation>
    <scope>NUCLEOTIDE SEQUENCE [LARGE SCALE GENOMIC DNA]</scope>
    <source>
        <strain evidence="11 12">DSM 15827</strain>
    </source>
</reference>
<protein>
    <submittedName>
        <fullName evidence="11">ATP-binding cassette, subfamily B</fullName>
    </submittedName>
</protein>
<name>A0A1H9JSW6_9LACT</name>
<dbReference type="PROSITE" id="PS50893">
    <property type="entry name" value="ABC_TRANSPORTER_2"/>
    <property type="match status" value="1"/>
</dbReference>
<evidence type="ECO:0000259" key="10">
    <source>
        <dbReference type="PROSITE" id="PS50929"/>
    </source>
</evidence>
<keyword evidence="3 8" id="KW-0812">Transmembrane</keyword>
<dbReference type="GO" id="GO:0015421">
    <property type="term" value="F:ABC-type oligopeptide transporter activity"/>
    <property type="evidence" value="ECO:0007669"/>
    <property type="project" value="TreeGrafter"/>
</dbReference>
<dbReference type="PROSITE" id="PS50929">
    <property type="entry name" value="ABC_TM1F"/>
    <property type="match status" value="1"/>
</dbReference>
<dbReference type="Pfam" id="PF00664">
    <property type="entry name" value="ABC_membrane"/>
    <property type="match status" value="1"/>
</dbReference>
<dbReference type="OrthoDB" id="9770415at2"/>
<dbReference type="InterPro" id="IPR003439">
    <property type="entry name" value="ABC_transporter-like_ATP-bd"/>
</dbReference>
<keyword evidence="6 8" id="KW-1133">Transmembrane helix</keyword>
<dbReference type="InterPro" id="IPR017871">
    <property type="entry name" value="ABC_transporter-like_CS"/>
</dbReference>
<dbReference type="Gene3D" id="1.20.1560.10">
    <property type="entry name" value="ABC transporter type 1, transmembrane domain"/>
    <property type="match status" value="1"/>
</dbReference>
<sequence length="578" mass="65207">MVKRFFNYFKPYKRLFLIDFGCAVLVALLEMAFPVLVRQVINKVLPVGSLRQIFLIGLALVLLYLVTTGLHYIVVALGHRLGINIETDMRRQLFAKIQKQSYSYFDKVKTGELMSRLSSDLWDISELSHHGPEEIFIAIMTLVGSFLLMYRVQPTLALMTVVFVPVLAIVIRYYNRKMTVINKGIYQGLAEYTAGLENVLSGMRVVKAFANEDHEKLAFEDLNQQYRSNKIKFYQAMGQSSSFNYMMIKSINLFSLMVGSYFTVRGNLTPGDLVGYILLVNVFVRPIERMNVMIELYPKGIAGFRRFCEVLDQPVDIEDAAGAVCAPHFNGLIEYRDVSFSYDEGASVFEDVSVVIEPGQKVALVGPSGVGKTTLVNLLPRFYEATRGEILIDKHSIKEYTLESLRKQIGIVQQDVFLFNGTLRENVLYGKLDATEREVEEAIKKAKLAEVVKDLPEGLDTVVGQRGVRLSGGQKQRLAIARIFLKNPSILILDEATSALDSKTEQFIQRSFDELAVGRTTLIVAHRLATIKDCDRILVVTEEGITEDGTHQELLAINGMYAELYHAQFGKKEESHQE</sequence>
<evidence type="ECO:0000256" key="7">
    <source>
        <dbReference type="ARBA" id="ARBA00023136"/>
    </source>
</evidence>
<dbReference type="GO" id="GO:0005886">
    <property type="term" value="C:plasma membrane"/>
    <property type="evidence" value="ECO:0007669"/>
    <property type="project" value="UniProtKB-SubCell"/>
</dbReference>
<dbReference type="PROSITE" id="PS00211">
    <property type="entry name" value="ABC_TRANSPORTER_1"/>
    <property type="match status" value="1"/>
</dbReference>